<dbReference type="PANTHER" id="PTHR28674:SF1">
    <property type="entry name" value="NOP PROTEIN CHAPERONE 1"/>
    <property type="match status" value="1"/>
</dbReference>
<feature type="compositionally biased region" description="Basic and acidic residues" evidence="1">
    <location>
        <begin position="132"/>
        <end position="144"/>
    </location>
</feature>
<protein>
    <submittedName>
        <fullName evidence="2">Uncharacterized protein</fullName>
    </submittedName>
</protein>
<dbReference type="STRING" id="5217.A0A4Q1BJ73"/>
<evidence type="ECO:0000313" key="3">
    <source>
        <dbReference type="Proteomes" id="UP000289152"/>
    </source>
</evidence>
<gene>
    <name evidence="2" type="ORF">M231_04998</name>
</gene>
<dbReference type="Proteomes" id="UP000289152">
    <property type="component" value="Unassembled WGS sequence"/>
</dbReference>
<reference evidence="2 3" key="1">
    <citation type="submission" date="2016-06" db="EMBL/GenBank/DDBJ databases">
        <title>Evolution of pathogenesis and genome organization in the Tremellales.</title>
        <authorList>
            <person name="Cuomo C."/>
            <person name="Litvintseva A."/>
            <person name="Heitman J."/>
            <person name="Chen Y."/>
            <person name="Sun S."/>
            <person name="Springer D."/>
            <person name="Dromer F."/>
            <person name="Young S."/>
            <person name="Zeng Q."/>
            <person name="Chapman S."/>
            <person name="Gujja S."/>
            <person name="Saif S."/>
            <person name="Birren B."/>
        </authorList>
    </citation>
    <scope>NUCLEOTIDE SEQUENCE [LARGE SCALE GENOMIC DNA]</scope>
    <source>
        <strain evidence="2 3">ATCC 28783</strain>
    </source>
</reference>
<dbReference type="InterPro" id="IPR027921">
    <property type="entry name" value="NOPCHAP1"/>
</dbReference>
<sequence length="161" mass="17455">MTPTEPPRPKRQKLDVEDVEAREERLGGLFASLSKTDSTSTKREVEIGPLPPSVALARAKAFLPLLQKSNASLLKAQRSDPTYGNLEDVQGETRVIEMDLGLGVFDINGQVEEGRVDLGPVVDMPTTSPEDMETKVGRKLEETAGKGPKNGEGVEVVSQRT</sequence>
<comment type="caution">
    <text evidence="2">The sequence shown here is derived from an EMBL/GenBank/DDBJ whole genome shotgun (WGS) entry which is preliminary data.</text>
</comment>
<keyword evidence="3" id="KW-1185">Reference proteome</keyword>
<evidence type="ECO:0000256" key="1">
    <source>
        <dbReference type="SAM" id="MobiDB-lite"/>
    </source>
</evidence>
<dbReference type="PANTHER" id="PTHR28674">
    <property type="entry name" value="SIMILAR TO DNA SEGMENT, CHR 10, WAYNE STATE UNIVERSITY 102,-EXPRESSED"/>
    <property type="match status" value="1"/>
</dbReference>
<dbReference type="EMBL" id="SDIL01000061">
    <property type="protein sequence ID" value="RXK37749.1"/>
    <property type="molecule type" value="Genomic_DNA"/>
</dbReference>
<dbReference type="InParanoid" id="A0A4Q1BJ73"/>
<feature type="region of interest" description="Disordered" evidence="1">
    <location>
        <begin position="118"/>
        <end position="161"/>
    </location>
</feature>
<dbReference type="GO" id="GO:0000492">
    <property type="term" value="P:box C/D snoRNP assembly"/>
    <property type="evidence" value="ECO:0007669"/>
    <property type="project" value="InterPro"/>
</dbReference>
<dbReference type="AlphaFoldDB" id="A0A4Q1BJ73"/>
<dbReference type="Pfam" id="PF15370">
    <property type="entry name" value="NOPCHAP1"/>
    <property type="match status" value="1"/>
</dbReference>
<organism evidence="2 3">
    <name type="scientific">Tremella mesenterica</name>
    <name type="common">Jelly fungus</name>
    <dbReference type="NCBI Taxonomy" id="5217"/>
    <lineage>
        <taxon>Eukaryota</taxon>
        <taxon>Fungi</taxon>
        <taxon>Dikarya</taxon>
        <taxon>Basidiomycota</taxon>
        <taxon>Agaricomycotina</taxon>
        <taxon>Tremellomycetes</taxon>
        <taxon>Tremellales</taxon>
        <taxon>Tremellaceae</taxon>
        <taxon>Tremella</taxon>
    </lineage>
</organism>
<evidence type="ECO:0000313" key="2">
    <source>
        <dbReference type="EMBL" id="RXK37749.1"/>
    </source>
</evidence>
<dbReference type="OrthoDB" id="1112980at2759"/>
<proteinExistence type="predicted"/>
<dbReference type="GO" id="GO:0062064">
    <property type="term" value="F:box C/D methylation guide snoRNP complex binding"/>
    <property type="evidence" value="ECO:0007669"/>
    <property type="project" value="TreeGrafter"/>
</dbReference>
<accession>A0A4Q1BJ73</accession>
<name>A0A4Q1BJ73_TREME</name>